<evidence type="ECO:0000313" key="1">
    <source>
        <dbReference type="EMBL" id="KAK6933243.1"/>
    </source>
</evidence>
<protein>
    <submittedName>
        <fullName evidence="1">Uncharacterized protein</fullName>
    </submittedName>
</protein>
<accession>A0AAN8ZGN0</accession>
<dbReference type="PANTHER" id="PTHR33103:SF19">
    <property type="entry name" value="OS09G0544700 PROTEIN"/>
    <property type="match status" value="1"/>
</dbReference>
<dbReference type="InterPro" id="IPR007750">
    <property type="entry name" value="DUF674"/>
</dbReference>
<dbReference type="PANTHER" id="PTHR33103">
    <property type="entry name" value="OS01G0153900 PROTEIN"/>
    <property type="match status" value="1"/>
</dbReference>
<name>A0AAN8ZGN0_9MAGN</name>
<sequence length="191" mass="22180">MNNIALMAPNQVELKPFIDTKTKKLLFAEAGKDFVDFLFNLQVLPFATVIRLLSKRNDWLIRHIILCHEVYGGILVEQSRFNVKDVGAIEENVVKLGLDEDFKLLVEASEFKVNCPMYYFEGRLHMTSNTLFNTSSSIIYQKEVKRQVLNPRKAHAQIYSEDHVLRTLLNFNQKQENNSKESITLHHLTQQ</sequence>
<dbReference type="AlphaFoldDB" id="A0AAN8ZGN0"/>
<dbReference type="Pfam" id="PF05056">
    <property type="entry name" value="DUF674"/>
    <property type="match status" value="1"/>
</dbReference>
<reference evidence="1 2" key="1">
    <citation type="submission" date="2023-12" db="EMBL/GenBank/DDBJ databases">
        <title>A high-quality genome assembly for Dillenia turbinata (Dilleniales).</title>
        <authorList>
            <person name="Chanderbali A."/>
        </authorList>
    </citation>
    <scope>NUCLEOTIDE SEQUENCE [LARGE SCALE GENOMIC DNA]</scope>
    <source>
        <strain evidence="1">LSX21</strain>
        <tissue evidence="1">Leaf</tissue>
    </source>
</reference>
<dbReference type="EMBL" id="JBAMMX010000009">
    <property type="protein sequence ID" value="KAK6933243.1"/>
    <property type="molecule type" value="Genomic_DNA"/>
</dbReference>
<proteinExistence type="predicted"/>
<keyword evidence="2" id="KW-1185">Reference proteome</keyword>
<organism evidence="1 2">
    <name type="scientific">Dillenia turbinata</name>
    <dbReference type="NCBI Taxonomy" id="194707"/>
    <lineage>
        <taxon>Eukaryota</taxon>
        <taxon>Viridiplantae</taxon>
        <taxon>Streptophyta</taxon>
        <taxon>Embryophyta</taxon>
        <taxon>Tracheophyta</taxon>
        <taxon>Spermatophyta</taxon>
        <taxon>Magnoliopsida</taxon>
        <taxon>eudicotyledons</taxon>
        <taxon>Gunneridae</taxon>
        <taxon>Pentapetalae</taxon>
        <taxon>Dilleniales</taxon>
        <taxon>Dilleniaceae</taxon>
        <taxon>Dillenia</taxon>
    </lineage>
</organism>
<comment type="caution">
    <text evidence="1">The sequence shown here is derived from an EMBL/GenBank/DDBJ whole genome shotgun (WGS) entry which is preliminary data.</text>
</comment>
<gene>
    <name evidence="1" type="ORF">RJ641_036137</name>
</gene>
<dbReference type="Proteomes" id="UP001370490">
    <property type="component" value="Unassembled WGS sequence"/>
</dbReference>
<evidence type="ECO:0000313" key="2">
    <source>
        <dbReference type="Proteomes" id="UP001370490"/>
    </source>
</evidence>